<dbReference type="EMBL" id="LUCM01006959">
    <property type="protein sequence ID" value="KAA0190537.1"/>
    <property type="molecule type" value="Genomic_DNA"/>
</dbReference>
<organism evidence="3 4">
    <name type="scientific">Fasciolopsis buskii</name>
    <dbReference type="NCBI Taxonomy" id="27845"/>
    <lineage>
        <taxon>Eukaryota</taxon>
        <taxon>Metazoa</taxon>
        <taxon>Spiralia</taxon>
        <taxon>Lophotrochozoa</taxon>
        <taxon>Platyhelminthes</taxon>
        <taxon>Trematoda</taxon>
        <taxon>Digenea</taxon>
        <taxon>Plagiorchiida</taxon>
        <taxon>Echinostomata</taxon>
        <taxon>Echinostomatoidea</taxon>
        <taxon>Fasciolidae</taxon>
        <taxon>Fasciolopsis</taxon>
    </lineage>
</organism>
<comment type="caution">
    <text evidence="3">The sequence shown here is derived from an EMBL/GenBank/DDBJ whole genome shotgun (WGS) entry which is preliminary data.</text>
</comment>
<sequence length="506" mass="56041">MNQETTTSDFSGITTHRSMSANTEMNSAVASASGPPTFVGLMNSGMTCYMNSLLQTLFMTPEFRNALFQWKFEDPRQEAETNIPYQLQRLFVQLCVTSHSAVSPLGLITSFGWQASEVFQQQDIHELCRVMFDALEKRDYMQFGPQRKEKIHRVAINERATFLDIQVPLRPFFLDVSSYSSLDEAFQAMLQLELLDGSNQYYCSHGGKKQDAMLDCVYEQMPYLLSLRLMRLTLDPRTGNPIKLNDRVRFPLEDWDVTKFVMPSTDSYPSTENDSGSMTNSCGAQGDRESFDDDEALVCNLNEDGPYNTTEPVEDEDIDLGTDSGANSGPDSPFGVSSSRSQPHPINGSPSDSQNEVMDHEDGVPDQHPTLTVDQASQLHLPSFTRSMTNPLDTDDDDDNDGGFGTRDTQSACSSVHEQQHDRHPSTLPITGSKTNCVINGAILDRTPTKAATVRIERSQNAGDSNAKSTSKLVYKLFSIVVHSGSIRGGTILRISGRLQTISGIS</sequence>
<dbReference type="Pfam" id="PF00443">
    <property type="entry name" value="UCH"/>
    <property type="match status" value="1"/>
</dbReference>
<dbReference type="InterPro" id="IPR018200">
    <property type="entry name" value="USP_CS"/>
</dbReference>
<dbReference type="SUPFAM" id="SSF54001">
    <property type="entry name" value="Cysteine proteinases"/>
    <property type="match status" value="1"/>
</dbReference>
<feature type="compositionally biased region" description="Polar residues" evidence="1">
    <location>
        <begin position="324"/>
        <end position="356"/>
    </location>
</feature>
<feature type="region of interest" description="Disordered" evidence="1">
    <location>
        <begin position="266"/>
        <end position="370"/>
    </location>
</feature>
<dbReference type="GO" id="GO:0016579">
    <property type="term" value="P:protein deubiquitination"/>
    <property type="evidence" value="ECO:0007669"/>
    <property type="project" value="InterPro"/>
</dbReference>
<dbReference type="GO" id="GO:0005829">
    <property type="term" value="C:cytosol"/>
    <property type="evidence" value="ECO:0007669"/>
    <property type="project" value="TreeGrafter"/>
</dbReference>
<dbReference type="PROSITE" id="PS00972">
    <property type="entry name" value="USP_1"/>
    <property type="match status" value="1"/>
</dbReference>
<dbReference type="PANTHER" id="PTHR24006">
    <property type="entry name" value="UBIQUITIN CARBOXYL-TERMINAL HYDROLASE"/>
    <property type="match status" value="1"/>
</dbReference>
<feature type="domain" description="USP" evidence="2">
    <location>
        <begin position="39"/>
        <end position="506"/>
    </location>
</feature>
<gene>
    <name evidence="3" type="ORF">FBUS_08599</name>
</gene>
<evidence type="ECO:0000313" key="3">
    <source>
        <dbReference type="EMBL" id="KAA0190537.1"/>
    </source>
</evidence>
<dbReference type="Gene3D" id="3.90.70.10">
    <property type="entry name" value="Cysteine proteinases"/>
    <property type="match status" value="1"/>
</dbReference>
<dbReference type="PROSITE" id="PS50235">
    <property type="entry name" value="USP_3"/>
    <property type="match status" value="1"/>
</dbReference>
<evidence type="ECO:0000256" key="1">
    <source>
        <dbReference type="SAM" id="MobiDB-lite"/>
    </source>
</evidence>
<accession>A0A8E0VKB1</accession>
<evidence type="ECO:0000259" key="2">
    <source>
        <dbReference type="PROSITE" id="PS50235"/>
    </source>
</evidence>
<dbReference type="Proteomes" id="UP000728185">
    <property type="component" value="Unassembled WGS sequence"/>
</dbReference>
<dbReference type="PANTHER" id="PTHR24006:SF702">
    <property type="entry name" value="UBIQUITIN CARBOXYL-TERMINAL HYDROLASE 47"/>
    <property type="match status" value="1"/>
</dbReference>
<keyword evidence="4" id="KW-1185">Reference proteome</keyword>
<name>A0A8E0VKB1_9TREM</name>
<dbReference type="InterPro" id="IPR001394">
    <property type="entry name" value="Peptidase_C19_UCH"/>
</dbReference>
<feature type="region of interest" description="Disordered" evidence="1">
    <location>
        <begin position="384"/>
        <end position="430"/>
    </location>
</feature>
<dbReference type="AlphaFoldDB" id="A0A8E0VKB1"/>
<dbReference type="InterPro" id="IPR050164">
    <property type="entry name" value="Peptidase_C19"/>
</dbReference>
<protein>
    <submittedName>
        <fullName evidence="3">Ubiquitin carboxyl-terminal hydrolase 47</fullName>
    </submittedName>
</protein>
<evidence type="ECO:0000313" key="4">
    <source>
        <dbReference type="Proteomes" id="UP000728185"/>
    </source>
</evidence>
<dbReference type="InterPro" id="IPR028889">
    <property type="entry name" value="USP"/>
</dbReference>
<reference evidence="3" key="1">
    <citation type="submission" date="2019-05" db="EMBL/GenBank/DDBJ databases">
        <title>Annotation for the trematode Fasciolopsis buski.</title>
        <authorList>
            <person name="Choi Y.-J."/>
        </authorList>
    </citation>
    <scope>NUCLEOTIDE SEQUENCE</scope>
    <source>
        <strain evidence="3">HT</strain>
        <tissue evidence="3">Whole worm</tissue>
    </source>
</reference>
<proteinExistence type="predicted"/>
<dbReference type="GO" id="GO:0005634">
    <property type="term" value="C:nucleus"/>
    <property type="evidence" value="ECO:0007669"/>
    <property type="project" value="TreeGrafter"/>
</dbReference>
<dbReference type="OrthoDB" id="289038at2759"/>
<dbReference type="GO" id="GO:0004843">
    <property type="term" value="F:cysteine-type deubiquitinase activity"/>
    <property type="evidence" value="ECO:0007669"/>
    <property type="project" value="InterPro"/>
</dbReference>
<feature type="compositionally biased region" description="Polar residues" evidence="1">
    <location>
        <begin position="266"/>
        <end position="283"/>
    </location>
</feature>
<keyword evidence="3" id="KW-0378">Hydrolase</keyword>
<dbReference type="InterPro" id="IPR038765">
    <property type="entry name" value="Papain-like_cys_pep_sf"/>
</dbReference>